<gene>
    <name evidence="2" type="ORF">HR45_19010</name>
</gene>
<dbReference type="Proteomes" id="UP000029264">
    <property type="component" value="Unassembled WGS sequence"/>
</dbReference>
<dbReference type="InterPro" id="IPR032466">
    <property type="entry name" value="Metal_Hydrolase"/>
</dbReference>
<dbReference type="CDD" id="cd01301">
    <property type="entry name" value="rDP_like"/>
    <property type="match status" value="1"/>
</dbReference>
<comment type="caution">
    <text evidence="2">The sequence shown here is derived from an EMBL/GenBank/DDBJ whole genome shotgun (WGS) entry which is preliminary data.</text>
</comment>
<dbReference type="EMBL" id="JPEO01000029">
    <property type="protein sequence ID" value="KFZ35974.1"/>
    <property type="molecule type" value="Genomic_DNA"/>
</dbReference>
<dbReference type="GO" id="GO:0070573">
    <property type="term" value="F:metallodipeptidase activity"/>
    <property type="evidence" value="ECO:0007669"/>
    <property type="project" value="InterPro"/>
</dbReference>
<dbReference type="GO" id="GO:0006508">
    <property type="term" value="P:proteolysis"/>
    <property type="evidence" value="ECO:0007669"/>
    <property type="project" value="InterPro"/>
</dbReference>
<keyword evidence="1" id="KW-0732">Signal</keyword>
<dbReference type="RefSeq" id="WP_037445779.1">
    <property type="nucleotide sequence ID" value="NZ_JPEO01000029.1"/>
</dbReference>
<dbReference type="Gene3D" id="3.20.20.140">
    <property type="entry name" value="Metal-dependent hydrolases"/>
    <property type="match status" value="1"/>
</dbReference>
<name>A0A094JD53_9GAMM</name>
<evidence type="ECO:0000256" key="1">
    <source>
        <dbReference type="SAM" id="SignalP"/>
    </source>
</evidence>
<dbReference type="SUPFAM" id="SSF51556">
    <property type="entry name" value="Metallo-dependent hydrolases"/>
    <property type="match status" value="1"/>
</dbReference>
<evidence type="ECO:0000313" key="3">
    <source>
        <dbReference type="Proteomes" id="UP000029264"/>
    </source>
</evidence>
<reference evidence="2 3" key="1">
    <citation type="submission" date="2014-06" db="EMBL/GenBank/DDBJ databases">
        <title>Shewanella sp. YQH10.</title>
        <authorList>
            <person name="Liu Y."/>
            <person name="Zeng R."/>
        </authorList>
    </citation>
    <scope>NUCLEOTIDE SEQUENCE [LARGE SCALE GENOMIC DNA]</scope>
    <source>
        <strain evidence="2 3">YQH10</strain>
    </source>
</reference>
<accession>A0A094JD53</accession>
<dbReference type="PANTHER" id="PTHR10443">
    <property type="entry name" value="MICROSOMAL DIPEPTIDASE"/>
    <property type="match status" value="1"/>
</dbReference>
<evidence type="ECO:0000313" key="2">
    <source>
        <dbReference type="EMBL" id="KFZ35974.1"/>
    </source>
</evidence>
<dbReference type="InterPro" id="IPR008257">
    <property type="entry name" value="Pept_M19"/>
</dbReference>
<dbReference type="AlphaFoldDB" id="A0A094JD53"/>
<feature type="chain" id="PRO_5001900541" evidence="1">
    <location>
        <begin position="28"/>
        <end position="418"/>
    </location>
</feature>
<sequence>MLFIKKRSKIAVTAGLVAMAFASSVYAEVSLKQATEIQRSLLTLDTHLDTPANLVMPGFDIMQRHSYDHDFNQVDVPRMNDGALDGGFWAIYSPQGPLTEEGYQQSRDTAILRALAIHTMVTAHPDTFGFATEAAQAAPIKAAGKHVVFMSMENSYPLGNDISLLETFYKLGVRLAGPVHFKNNQLGDSSTDPDGPKWGGLSPLGEKFVAEANRLGIVLDGSHAGDETVKDMIRLSKTPIMLSHSGSKAVYAHPRNVDDELLKQLAATGGVIQMNAYSSYLKKLPADPKRNEAFKGFIAMMQQAESGEMTAADYDKMQQMRRKIEHDFPAVKATFEDYMEHFLHTLKVVGPEHVGIGADWDGGGGVEGMMDVASLPKITQRLLNEGYSKQDLANIWGLNALRVLQAADDYAKSLKTSK</sequence>
<proteinExistence type="predicted"/>
<organism evidence="2 3">
    <name type="scientific">Shewanella mangrovi</name>
    <dbReference type="NCBI Taxonomy" id="1515746"/>
    <lineage>
        <taxon>Bacteria</taxon>
        <taxon>Pseudomonadati</taxon>
        <taxon>Pseudomonadota</taxon>
        <taxon>Gammaproteobacteria</taxon>
        <taxon>Alteromonadales</taxon>
        <taxon>Shewanellaceae</taxon>
        <taxon>Shewanella</taxon>
    </lineage>
</organism>
<feature type="signal peptide" evidence="1">
    <location>
        <begin position="1"/>
        <end position="27"/>
    </location>
</feature>
<keyword evidence="3" id="KW-1185">Reference proteome</keyword>
<dbReference type="OrthoDB" id="9804920at2"/>
<dbReference type="STRING" id="1515746.HR45_19010"/>
<dbReference type="PROSITE" id="PS51365">
    <property type="entry name" value="RENAL_DIPEPTIDASE_2"/>
    <property type="match status" value="1"/>
</dbReference>
<dbReference type="eggNOG" id="COG2355">
    <property type="taxonomic scope" value="Bacteria"/>
</dbReference>
<dbReference type="Pfam" id="PF01244">
    <property type="entry name" value="Peptidase_M19"/>
    <property type="match status" value="1"/>
</dbReference>
<protein>
    <submittedName>
        <fullName evidence="2">Peptidase M19</fullName>
    </submittedName>
</protein>
<dbReference type="Gene3D" id="1.10.287.650">
    <property type="entry name" value="L27 domain"/>
    <property type="match status" value="1"/>
</dbReference>
<dbReference type="MEROPS" id="M19.012"/>
<dbReference type="PANTHER" id="PTHR10443:SF12">
    <property type="entry name" value="DIPEPTIDASE"/>
    <property type="match status" value="1"/>
</dbReference>